<evidence type="ECO:0000256" key="4">
    <source>
        <dbReference type="ARBA" id="ARBA00023125"/>
    </source>
</evidence>
<dbReference type="EMBL" id="CP009933">
    <property type="protein sequence ID" value="AKA68889.1"/>
    <property type="molecule type" value="Genomic_DNA"/>
</dbReference>
<protein>
    <submittedName>
        <fullName evidence="7">Transcriptional regulator, GntR family with aminotransferase domain</fullName>
    </submittedName>
</protein>
<organism evidence="7 8">
    <name type="scientific">Clostridium scatologenes</name>
    <dbReference type="NCBI Taxonomy" id="1548"/>
    <lineage>
        <taxon>Bacteria</taxon>
        <taxon>Bacillati</taxon>
        <taxon>Bacillota</taxon>
        <taxon>Clostridia</taxon>
        <taxon>Eubacteriales</taxon>
        <taxon>Clostridiaceae</taxon>
        <taxon>Clostridium</taxon>
    </lineage>
</organism>
<dbReference type="GO" id="GO:0003677">
    <property type="term" value="F:DNA binding"/>
    <property type="evidence" value="ECO:0007669"/>
    <property type="project" value="UniProtKB-KW"/>
</dbReference>
<dbReference type="KEGG" id="csq:CSCA_1764"/>
<keyword evidence="7" id="KW-0032">Aminotransferase</keyword>
<dbReference type="Gene3D" id="3.40.640.10">
    <property type="entry name" value="Type I PLP-dependent aspartate aminotransferase-like (Major domain)"/>
    <property type="match status" value="1"/>
</dbReference>
<dbReference type="InterPro" id="IPR015421">
    <property type="entry name" value="PyrdxlP-dep_Trfase_major"/>
</dbReference>
<dbReference type="InterPro" id="IPR004839">
    <property type="entry name" value="Aminotransferase_I/II_large"/>
</dbReference>
<dbReference type="SUPFAM" id="SSF46785">
    <property type="entry name" value="Winged helix' DNA-binding domain"/>
    <property type="match status" value="1"/>
</dbReference>
<dbReference type="HOGENOM" id="CLU_017584_0_1_9"/>
<dbReference type="CDD" id="cd07377">
    <property type="entry name" value="WHTH_GntR"/>
    <property type="match status" value="1"/>
</dbReference>
<dbReference type="SUPFAM" id="SSF53383">
    <property type="entry name" value="PLP-dependent transferases"/>
    <property type="match status" value="1"/>
</dbReference>
<dbReference type="InterPro" id="IPR015424">
    <property type="entry name" value="PyrdxlP-dep_Trfase"/>
</dbReference>
<evidence type="ECO:0000256" key="2">
    <source>
        <dbReference type="ARBA" id="ARBA00022898"/>
    </source>
</evidence>
<keyword evidence="8" id="KW-1185">Reference proteome</keyword>
<reference evidence="7 8" key="1">
    <citation type="journal article" date="2015" name="J. Biotechnol.">
        <title>Complete genome sequence of a malodorant-producing acetogen, Clostridium scatologenes ATCC 25775(T).</title>
        <authorList>
            <person name="Zhu Z."/>
            <person name="Guo T."/>
            <person name="Zheng H."/>
            <person name="Song T."/>
            <person name="Ouyang P."/>
            <person name="Xie J."/>
        </authorList>
    </citation>
    <scope>NUCLEOTIDE SEQUENCE [LARGE SCALE GENOMIC DNA]</scope>
    <source>
        <strain evidence="7 8">ATCC 25775</strain>
    </source>
</reference>
<keyword evidence="7" id="KW-0808">Transferase</keyword>
<keyword evidence="4" id="KW-0238">DNA-binding</keyword>
<evidence type="ECO:0000256" key="3">
    <source>
        <dbReference type="ARBA" id="ARBA00023015"/>
    </source>
</evidence>
<dbReference type="Gene3D" id="1.10.10.10">
    <property type="entry name" value="Winged helix-like DNA-binding domain superfamily/Winged helix DNA-binding domain"/>
    <property type="match status" value="1"/>
</dbReference>
<dbReference type="InterPro" id="IPR036388">
    <property type="entry name" value="WH-like_DNA-bd_sf"/>
</dbReference>
<keyword evidence="3" id="KW-0805">Transcription regulation</keyword>
<name>A0A0E3K0B9_CLOSL</name>
<dbReference type="AlphaFoldDB" id="A0A0E3K0B9"/>
<keyword evidence="2" id="KW-0663">Pyridoxal phosphate</keyword>
<dbReference type="InterPro" id="IPR051446">
    <property type="entry name" value="HTH_trans_reg/aminotransferase"/>
</dbReference>
<dbReference type="PANTHER" id="PTHR46577">
    <property type="entry name" value="HTH-TYPE TRANSCRIPTIONAL REGULATORY PROTEIN GABR"/>
    <property type="match status" value="1"/>
</dbReference>
<dbReference type="Pfam" id="PF00155">
    <property type="entry name" value="Aminotran_1_2"/>
    <property type="match status" value="1"/>
</dbReference>
<dbReference type="GO" id="GO:0003700">
    <property type="term" value="F:DNA-binding transcription factor activity"/>
    <property type="evidence" value="ECO:0007669"/>
    <property type="project" value="InterPro"/>
</dbReference>
<feature type="domain" description="HTH gntR-type" evidence="6">
    <location>
        <begin position="13"/>
        <end position="81"/>
    </location>
</feature>
<evidence type="ECO:0000259" key="6">
    <source>
        <dbReference type="PROSITE" id="PS50949"/>
    </source>
</evidence>
<dbReference type="Pfam" id="PF00392">
    <property type="entry name" value="GntR"/>
    <property type="match status" value="1"/>
</dbReference>
<dbReference type="SMART" id="SM00345">
    <property type="entry name" value="HTH_GNTR"/>
    <property type="match status" value="1"/>
</dbReference>
<evidence type="ECO:0000313" key="7">
    <source>
        <dbReference type="EMBL" id="AKA68889.1"/>
    </source>
</evidence>
<dbReference type="Proteomes" id="UP000033115">
    <property type="component" value="Chromosome"/>
</dbReference>
<dbReference type="InterPro" id="IPR036390">
    <property type="entry name" value="WH_DNA-bd_sf"/>
</dbReference>
<evidence type="ECO:0000313" key="8">
    <source>
        <dbReference type="Proteomes" id="UP000033115"/>
    </source>
</evidence>
<evidence type="ECO:0000256" key="5">
    <source>
        <dbReference type="ARBA" id="ARBA00023163"/>
    </source>
</evidence>
<keyword evidence="5" id="KW-0804">Transcription</keyword>
<dbReference type="GO" id="GO:0030170">
    <property type="term" value="F:pyridoxal phosphate binding"/>
    <property type="evidence" value="ECO:0007669"/>
    <property type="project" value="InterPro"/>
</dbReference>
<comment type="similarity">
    <text evidence="1">In the C-terminal section; belongs to the class-I pyridoxal-phosphate-dependent aminotransferase family.</text>
</comment>
<dbReference type="InterPro" id="IPR000524">
    <property type="entry name" value="Tscrpt_reg_HTH_GntR"/>
</dbReference>
<dbReference type="STRING" id="1548.CSCA_1764"/>
<dbReference type="RefSeq" id="WP_029161920.1">
    <property type="nucleotide sequence ID" value="NZ_CP009933.1"/>
</dbReference>
<dbReference type="GO" id="GO:0008483">
    <property type="term" value="F:transaminase activity"/>
    <property type="evidence" value="ECO:0007669"/>
    <property type="project" value="UniProtKB-KW"/>
</dbReference>
<evidence type="ECO:0000256" key="1">
    <source>
        <dbReference type="ARBA" id="ARBA00005384"/>
    </source>
</evidence>
<dbReference type="PROSITE" id="PS50949">
    <property type="entry name" value="HTH_GNTR"/>
    <property type="match status" value="1"/>
</dbReference>
<dbReference type="PANTHER" id="PTHR46577:SF1">
    <property type="entry name" value="HTH-TYPE TRANSCRIPTIONAL REGULATORY PROTEIN GABR"/>
    <property type="match status" value="1"/>
</dbReference>
<sequence>MEIPIFIERHSEKPLYIQIYQFYKKAILEGTLKKEDRLESIMQLKNRLGISRNTVQAAYDQLLCEGYIYSKNGSGYYVEAIEHQIKTIRNENRPLKLKKLKSIHTDDKVYTYNFKPGSVDQESFPFTTWRKIEQSVMKKENIDILAYSDPRGEFELRNQIAEYVKNSRGVVCSSEQIIIGAGTQTLMAILCDLFSESNNKNIAFEEPGFSAVRKVFEWYGYNINPIELTRMGMNIEKLEDIKINPKFIYVTPSNQHPLGMSMPVSNRIKLLNFINKCSGYVIEDDYDSEFRYNVNPIPSLQNLDSENRVIYLGTFSKTLFPGMHVGYMILPESVMNIFIEKGSFINQTASKIHQLTIAKFMKEGLFETHLRKMRSIYAKKQQFLINCIRKEFEDNVQVYGESSGVNIALRVKNNLNEVELINKALENEVKVYPISFYYFDQNNYKEPNMVLMGYGHLSCDKIENGIKLLKNSWF</sequence>
<accession>A0A0E3K0B9</accession>
<gene>
    <name evidence="7" type="ORF">CSCA_1764</name>
</gene>
<proteinExistence type="inferred from homology"/>
<dbReference type="CDD" id="cd00609">
    <property type="entry name" value="AAT_like"/>
    <property type="match status" value="1"/>
</dbReference>